<evidence type="ECO:0000313" key="3">
    <source>
        <dbReference type="Proteomes" id="UP000193560"/>
    </source>
</evidence>
<name>A0A1X2IUV8_9FUNG</name>
<keyword evidence="3" id="KW-1185">Reference proteome</keyword>
<dbReference type="EMBL" id="MCGE01000004">
    <property type="protein sequence ID" value="ORZ22532.1"/>
    <property type="molecule type" value="Genomic_DNA"/>
</dbReference>
<gene>
    <name evidence="2" type="ORF">BCR42DRAFT_447826</name>
</gene>
<sequence>MNIADFVYSDSSSPLANGHIKASISPSSTYSRQKLTRPEQVQDLRRMAFNELQQSIQSYNDSFVMSMRYQEKQERLNKQQQLGQSSTSGVPARHGIGHNVVYMDDGDWCLTRGDNSRNPPYSGTRFKGQRNDWKGNNSVEHIHPSYGYDYSDDNLEGQSTIGSPRVPSKDSRMMNELVAILQTGTINDYAPVLEWESKQMPCGDLWM</sequence>
<accession>A0A1X2IUV8</accession>
<reference evidence="2 3" key="1">
    <citation type="submission" date="2016-07" db="EMBL/GenBank/DDBJ databases">
        <title>Pervasive Adenine N6-methylation of Active Genes in Fungi.</title>
        <authorList>
            <consortium name="DOE Joint Genome Institute"/>
            <person name="Mondo S.J."/>
            <person name="Dannebaum R.O."/>
            <person name="Kuo R.C."/>
            <person name="Labutti K."/>
            <person name="Haridas S."/>
            <person name="Kuo A."/>
            <person name="Salamov A."/>
            <person name="Ahrendt S.R."/>
            <person name="Lipzen A."/>
            <person name="Sullivan W."/>
            <person name="Andreopoulos W.B."/>
            <person name="Clum A."/>
            <person name="Lindquist E."/>
            <person name="Daum C."/>
            <person name="Ramamoorthy G.K."/>
            <person name="Gryganskyi A."/>
            <person name="Culley D."/>
            <person name="Magnuson J.K."/>
            <person name="James T.Y."/>
            <person name="O'Malley M.A."/>
            <person name="Stajich J.E."/>
            <person name="Spatafora J.W."/>
            <person name="Visel A."/>
            <person name="Grigoriev I.V."/>
        </authorList>
    </citation>
    <scope>NUCLEOTIDE SEQUENCE [LARGE SCALE GENOMIC DNA]</scope>
    <source>
        <strain evidence="2 3">NRRL 1336</strain>
    </source>
</reference>
<dbReference type="AlphaFoldDB" id="A0A1X2IUV8"/>
<comment type="caution">
    <text evidence="2">The sequence shown here is derived from an EMBL/GenBank/DDBJ whole genome shotgun (WGS) entry which is preliminary data.</text>
</comment>
<evidence type="ECO:0000256" key="1">
    <source>
        <dbReference type="SAM" id="MobiDB-lite"/>
    </source>
</evidence>
<dbReference type="OrthoDB" id="10621144at2759"/>
<dbReference type="Proteomes" id="UP000193560">
    <property type="component" value="Unassembled WGS sequence"/>
</dbReference>
<organism evidence="2 3">
    <name type="scientific">Absidia repens</name>
    <dbReference type="NCBI Taxonomy" id="90262"/>
    <lineage>
        <taxon>Eukaryota</taxon>
        <taxon>Fungi</taxon>
        <taxon>Fungi incertae sedis</taxon>
        <taxon>Mucoromycota</taxon>
        <taxon>Mucoromycotina</taxon>
        <taxon>Mucoromycetes</taxon>
        <taxon>Mucorales</taxon>
        <taxon>Cunninghamellaceae</taxon>
        <taxon>Absidia</taxon>
    </lineage>
</organism>
<feature type="region of interest" description="Disordered" evidence="1">
    <location>
        <begin position="116"/>
        <end position="138"/>
    </location>
</feature>
<proteinExistence type="predicted"/>
<protein>
    <submittedName>
        <fullName evidence="2">Uncharacterized protein</fullName>
    </submittedName>
</protein>
<evidence type="ECO:0000313" key="2">
    <source>
        <dbReference type="EMBL" id="ORZ22532.1"/>
    </source>
</evidence>